<reference evidence="1" key="1">
    <citation type="submission" date="2021-08" db="EMBL/GenBank/DDBJ databases">
        <authorList>
            <person name="Nwanade C."/>
            <person name="Wang M."/>
            <person name="Masoudi A."/>
            <person name="Yu Z."/>
            <person name="Liu J."/>
        </authorList>
    </citation>
    <scope>NUCLEOTIDE SEQUENCE</scope>
    <source>
        <strain evidence="1">S122</strain>
    </source>
</reference>
<name>A0A9Q9M022_LEICA</name>
<organism evidence="1 2">
    <name type="scientific">Leisingera caerulea</name>
    <name type="common">Phaeobacter caeruleus</name>
    <dbReference type="NCBI Taxonomy" id="506591"/>
    <lineage>
        <taxon>Bacteria</taxon>
        <taxon>Pseudomonadati</taxon>
        <taxon>Pseudomonadota</taxon>
        <taxon>Alphaproteobacteria</taxon>
        <taxon>Rhodobacterales</taxon>
        <taxon>Roseobacteraceae</taxon>
        <taxon>Leisingera</taxon>
    </lineage>
</organism>
<dbReference type="EMBL" id="CP081070">
    <property type="protein sequence ID" value="UWQ53167.1"/>
    <property type="molecule type" value="Genomic_DNA"/>
</dbReference>
<dbReference type="Proteomes" id="UP001058713">
    <property type="component" value="Chromosome"/>
</dbReference>
<protein>
    <submittedName>
        <fullName evidence="1">Uncharacterized protein</fullName>
    </submittedName>
</protein>
<dbReference type="KEGG" id="lcae:K3721_14305"/>
<dbReference type="AlphaFoldDB" id="A0A9Q9M022"/>
<proteinExistence type="predicted"/>
<accession>A0A9Q9M022</accession>
<evidence type="ECO:0000313" key="1">
    <source>
        <dbReference type="EMBL" id="UWQ53167.1"/>
    </source>
</evidence>
<evidence type="ECO:0000313" key="2">
    <source>
        <dbReference type="Proteomes" id="UP001058713"/>
    </source>
</evidence>
<dbReference type="RefSeq" id="WP_027236524.1">
    <property type="nucleotide sequence ID" value="NZ_CP081070.1"/>
</dbReference>
<gene>
    <name evidence="1" type="ORF">K3721_14305</name>
</gene>
<sequence length="71" mass="7610">MNRKLIIDVPFYTGEADYGQLARNVHALDPTARIDWAADCRLVQIESNSSAGLVLAVVEQTGLIPGSVLGV</sequence>